<dbReference type="RefSeq" id="WP_311333558.1">
    <property type="nucleotide sequence ID" value="NZ_JAVRHZ010000007.1"/>
</dbReference>
<organism evidence="1 2">
    <name type="scientific">Patiriisocius hiemis</name>
    <dbReference type="NCBI Taxonomy" id="3075604"/>
    <lineage>
        <taxon>Bacteria</taxon>
        <taxon>Pseudomonadati</taxon>
        <taxon>Bacteroidota</taxon>
        <taxon>Flavobacteriia</taxon>
        <taxon>Flavobacteriales</taxon>
        <taxon>Flavobacteriaceae</taxon>
        <taxon>Patiriisocius</taxon>
    </lineage>
</organism>
<protein>
    <submittedName>
        <fullName evidence="1">Uncharacterized protein</fullName>
    </submittedName>
</protein>
<keyword evidence="2" id="KW-1185">Reference proteome</keyword>
<dbReference type="EMBL" id="JAVRHZ010000007">
    <property type="protein sequence ID" value="MDT0556607.1"/>
    <property type="molecule type" value="Genomic_DNA"/>
</dbReference>
<sequence>MKKLLFLFVFIPFTGFSQLDFETRYFTIDAESLPLIEDLATFSLTTSPTMFDSQLPTFKMNEENYRTPVNMTEALAERQNYITKKWDGKTKATPKGLSFSFSVNGSNSRNGTTNYGVKNSVYQEQRPVYFCSPLDIYRVNQ</sequence>
<comment type="caution">
    <text evidence="1">The sequence shown here is derived from an EMBL/GenBank/DDBJ whole genome shotgun (WGS) entry which is preliminary data.</text>
</comment>
<dbReference type="Proteomes" id="UP001254488">
    <property type="component" value="Unassembled WGS sequence"/>
</dbReference>
<gene>
    <name evidence="1" type="ORF">RM538_11355</name>
</gene>
<evidence type="ECO:0000313" key="2">
    <source>
        <dbReference type="Proteomes" id="UP001254488"/>
    </source>
</evidence>
<name>A0ABU2YFR3_9FLAO</name>
<evidence type="ECO:0000313" key="1">
    <source>
        <dbReference type="EMBL" id="MDT0556607.1"/>
    </source>
</evidence>
<accession>A0ABU2YFR3</accession>
<reference evidence="1 2" key="1">
    <citation type="submission" date="2023-09" db="EMBL/GenBank/DDBJ databases">
        <authorList>
            <person name="Rey-Velasco X."/>
        </authorList>
    </citation>
    <scope>NUCLEOTIDE SEQUENCE [LARGE SCALE GENOMIC DNA]</scope>
    <source>
        <strain evidence="1 2">W242</strain>
    </source>
</reference>
<proteinExistence type="predicted"/>